<dbReference type="EMBL" id="CM035438">
    <property type="protein sequence ID" value="KAH7285755.1"/>
    <property type="molecule type" value="Genomic_DNA"/>
</dbReference>
<dbReference type="AlphaFoldDB" id="A0A8T2QQI4"/>
<feature type="compositionally biased region" description="Low complexity" evidence="3">
    <location>
        <begin position="31"/>
        <end position="43"/>
    </location>
</feature>
<dbReference type="Proteomes" id="UP000825935">
    <property type="component" value="Chromosome 33"/>
</dbReference>
<evidence type="ECO:0000256" key="2">
    <source>
        <dbReference type="PROSITE-ProRule" id="PRU00176"/>
    </source>
</evidence>
<dbReference type="GO" id="GO:0003723">
    <property type="term" value="F:RNA binding"/>
    <property type="evidence" value="ECO:0007669"/>
    <property type="project" value="UniProtKB-UniRule"/>
</dbReference>
<feature type="region of interest" description="Disordered" evidence="3">
    <location>
        <begin position="128"/>
        <end position="151"/>
    </location>
</feature>
<feature type="compositionally biased region" description="Low complexity" evidence="3">
    <location>
        <begin position="10"/>
        <end position="22"/>
    </location>
</feature>
<protein>
    <recommendedName>
        <fullName evidence="4">RRM domain-containing protein</fullName>
    </recommendedName>
</protein>
<dbReference type="InterPro" id="IPR000504">
    <property type="entry name" value="RRM_dom"/>
</dbReference>
<feature type="region of interest" description="Disordered" evidence="3">
    <location>
        <begin position="217"/>
        <end position="251"/>
    </location>
</feature>
<dbReference type="OMA" id="HNLAYPY"/>
<comment type="caution">
    <text evidence="5">The sequence shown here is derived from an EMBL/GenBank/DDBJ whole genome shotgun (WGS) entry which is preliminary data.</text>
</comment>
<dbReference type="Pfam" id="PF00076">
    <property type="entry name" value="RRM_1"/>
    <property type="match status" value="1"/>
</dbReference>
<feature type="compositionally biased region" description="Low complexity" evidence="3">
    <location>
        <begin position="231"/>
        <end position="240"/>
    </location>
</feature>
<dbReference type="PANTHER" id="PTHR11176:SF57">
    <property type="entry name" value="PROTEIN BOULE"/>
    <property type="match status" value="1"/>
</dbReference>
<dbReference type="Gene3D" id="3.30.70.330">
    <property type="match status" value="1"/>
</dbReference>
<feature type="region of interest" description="Disordered" evidence="3">
    <location>
        <begin position="1"/>
        <end position="43"/>
    </location>
</feature>
<dbReference type="CDD" id="cd12384">
    <property type="entry name" value="RRM_RBM24_RBM38_like"/>
    <property type="match status" value="1"/>
</dbReference>
<evidence type="ECO:0000256" key="3">
    <source>
        <dbReference type="SAM" id="MobiDB-lite"/>
    </source>
</evidence>
<evidence type="ECO:0000259" key="4">
    <source>
        <dbReference type="PROSITE" id="PS50102"/>
    </source>
</evidence>
<organism evidence="5 6">
    <name type="scientific">Ceratopteris richardii</name>
    <name type="common">Triangle waterfern</name>
    <dbReference type="NCBI Taxonomy" id="49495"/>
    <lineage>
        <taxon>Eukaryota</taxon>
        <taxon>Viridiplantae</taxon>
        <taxon>Streptophyta</taxon>
        <taxon>Embryophyta</taxon>
        <taxon>Tracheophyta</taxon>
        <taxon>Polypodiopsida</taxon>
        <taxon>Polypodiidae</taxon>
        <taxon>Polypodiales</taxon>
        <taxon>Pteridineae</taxon>
        <taxon>Pteridaceae</taxon>
        <taxon>Parkerioideae</taxon>
        <taxon>Ceratopteris</taxon>
    </lineage>
</organism>
<evidence type="ECO:0000256" key="1">
    <source>
        <dbReference type="ARBA" id="ARBA00022884"/>
    </source>
</evidence>
<gene>
    <name evidence="5" type="ORF">KP509_33G044200</name>
</gene>
<dbReference type="OrthoDB" id="439808at2759"/>
<accession>A0A8T2QQI4</accession>
<dbReference type="InterPro" id="IPR012677">
    <property type="entry name" value="Nucleotide-bd_a/b_plait_sf"/>
</dbReference>
<proteinExistence type="predicted"/>
<keyword evidence="1 2" id="KW-0694">RNA-binding</keyword>
<dbReference type="PROSITE" id="PS50102">
    <property type="entry name" value="RRM"/>
    <property type="match status" value="1"/>
</dbReference>
<dbReference type="PANTHER" id="PTHR11176">
    <property type="entry name" value="BOULE-RELATED"/>
    <property type="match status" value="1"/>
</dbReference>
<reference evidence="5" key="1">
    <citation type="submission" date="2021-08" db="EMBL/GenBank/DDBJ databases">
        <title>WGS assembly of Ceratopteris richardii.</title>
        <authorList>
            <person name="Marchant D.B."/>
            <person name="Chen G."/>
            <person name="Jenkins J."/>
            <person name="Shu S."/>
            <person name="Leebens-Mack J."/>
            <person name="Grimwood J."/>
            <person name="Schmutz J."/>
            <person name="Soltis P."/>
            <person name="Soltis D."/>
            <person name="Chen Z.-H."/>
        </authorList>
    </citation>
    <scope>NUCLEOTIDE SEQUENCE</scope>
    <source>
        <strain evidence="5">Whitten #5841</strain>
        <tissue evidence="5">Leaf</tissue>
    </source>
</reference>
<keyword evidence="6" id="KW-1185">Reference proteome</keyword>
<dbReference type="SMART" id="SM00360">
    <property type="entry name" value="RRM"/>
    <property type="match status" value="1"/>
</dbReference>
<dbReference type="SUPFAM" id="SSF54928">
    <property type="entry name" value="RNA-binding domain, RBD"/>
    <property type="match status" value="1"/>
</dbReference>
<feature type="domain" description="RRM" evidence="4">
    <location>
        <begin position="51"/>
        <end position="128"/>
    </location>
</feature>
<evidence type="ECO:0000313" key="6">
    <source>
        <dbReference type="Proteomes" id="UP000825935"/>
    </source>
</evidence>
<sequence length="293" mass="31565">MSSHPPPSQAPQQQQQRQQQEQGGSALIYNSGSSPASVTSTSVQFGDTTSTKVFVGGLAWETNRDGLRRHFEQFGDIVEAVVITDRATGRSKGYGFVTFREPEGARRACEDATPVIDGRRANCNLASLGVRSRPGTPQGGRYRGGSPMVLRSPGRSQTFNISGARSPQHHLPFSYQQLYPCSPYGYPQYQQDFIYPSNMVYNGPFYMTPQYPQIFFGTGGAGGPPPPPSLGSPSSSSSPPAGGGLYPSYPPFPPHQSFPHMPFPPAPYGVPNVPPAQSFLSSTGRNSSLLFLL</sequence>
<evidence type="ECO:0000313" key="5">
    <source>
        <dbReference type="EMBL" id="KAH7285755.1"/>
    </source>
</evidence>
<dbReference type="InterPro" id="IPR035979">
    <property type="entry name" value="RBD_domain_sf"/>
</dbReference>
<name>A0A8T2QQI4_CERRI</name>